<keyword evidence="1" id="KW-0732">Signal</keyword>
<protein>
    <recommendedName>
        <fullName evidence="4">Outer membrane protein beta-barrel domain-containing protein</fullName>
    </recommendedName>
</protein>
<dbReference type="AlphaFoldDB" id="A0A1F6G842"/>
<accession>A0A1F6G842</accession>
<reference evidence="2 3" key="1">
    <citation type="journal article" date="2016" name="Nat. Commun.">
        <title>Thousands of microbial genomes shed light on interconnected biogeochemical processes in an aquifer system.</title>
        <authorList>
            <person name="Anantharaman K."/>
            <person name="Brown C.T."/>
            <person name="Hug L.A."/>
            <person name="Sharon I."/>
            <person name="Castelle C.J."/>
            <person name="Probst A.J."/>
            <person name="Thomas B.C."/>
            <person name="Singh A."/>
            <person name="Wilkins M.J."/>
            <person name="Karaoz U."/>
            <person name="Brodie E.L."/>
            <person name="Williams K.H."/>
            <person name="Hubbard S.S."/>
            <person name="Banfield J.F."/>
        </authorList>
    </citation>
    <scope>NUCLEOTIDE SEQUENCE [LARGE SCALE GENOMIC DNA]</scope>
</reference>
<evidence type="ECO:0000313" key="3">
    <source>
        <dbReference type="Proteomes" id="UP000178449"/>
    </source>
</evidence>
<dbReference type="Proteomes" id="UP000178449">
    <property type="component" value="Unassembled WGS sequence"/>
</dbReference>
<comment type="caution">
    <text evidence="2">The sequence shown here is derived from an EMBL/GenBank/DDBJ whole genome shotgun (WGS) entry which is preliminary data.</text>
</comment>
<feature type="signal peptide" evidence="1">
    <location>
        <begin position="1"/>
        <end position="19"/>
    </location>
</feature>
<feature type="chain" id="PRO_5009524596" description="Outer membrane protein beta-barrel domain-containing protein" evidence="1">
    <location>
        <begin position="20"/>
        <end position="247"/>
    </location>
</feature>
<evidence type="ECO:0008006" key="4">
    <source>
        <dbReference type="Google" id="ProtNLM"/>
    </source>
</evidence>
<name>A0A1F6G842_9PROT</name>
<gene>
    <name evidence="2" type="ORF">A2527_14515</name>
</gene>
<organism evidence="2 3">
    <name type="scientific">Candidatus Lambdaproteobacteria bacterium RIFOXYD2_FULL_50_16</name>
    <dbReference type="NCBI Taxonomy" id="1817772"/>
    <lineage>
        <taxon>Bacteria</taxon>
        <taxon>Pseudomonadati</taxon>
        <taxon>Pseudomonadota</taxon>
        <taxon>Candidatus Lambdaproteobacteria</taxon>
    </lineage>
</organism>
<proteinExistence type="predicted"/>
<evidence type="ECO:0000256" key="1">
    <source>
        <dbReference type="SAM" id="SignalP"/>
    </source>
</evidence>
<sequence length="247" mass="26393">MKALLLTLSALLIASLALAQERHKNTGLFYVGPSVQTGKVSGLKDFYLSDYEYWGSAYGSSRVPAANANGDFSDTGLNLGVTGEFGGAYEYNFSMDYFNQSLNFEVGGNYNLTSLVGIEKFKLLVGPSLFFSGYRQKVGSLSVSNSPSILTSDGYFSSGDEVFIESSATGLMGKVTARMDINESMVLSVDYGVPFGINSKANLKIGSTELVDSASFLDSPTGNRVDAVGNSEVSYSGLINITVGWKY</sequence>
<dbReference type="EMBL" id="MFNE01000040">
    <property type="protein sequence ID" value="OGG94272.1"/>
    <property type="molecule type" value="Genomic_DNA"/>
</dbReference>
<evidence type="ECO:0000313" key="2">
    <source>
        <dbReference type="EMBL" id="OGG94272.1"/>
    </source>
</evidence>